<feature type="region of interest" description="Disordered" evidence="3">
    <location>
        <begin position="364"/>
        <end position="423"/>
    </location>
</feature>
<feature type="compositionally biased region" description="Basic and acidic residues" evidence="3">
    <location>
        <begin position="1"/>
        <end position="28"/>
    </location>
</feature>
<dbReference type="SMART" id="SM00297">
    <property type="entry name" value="BROMO"/>
    <property type="match status" value="2"/>
</dbReference>
<feature type="domain" description="Bromo" evidence="4">
    <location>
        <begin position="214"/>
        <end position="286"/>
    </location>
</feature>
<evidence type="ECO:0008006" key="8">
    <source>
        <dbReference type="Google" id="ProtNLM"/>
    </source>
</evidence>
<dbReference type="PROSITE" id="PS51525">
    <property type="entry name" value="NET"/>
    <property type="match status" value="1"/>
</dbReference>
<dbReference type="InterPro" id="IPR036427">
    <property type="entry name" value="Bromodomain-like_sf"/>
</dbReference>
<dbReference type="InterPro" id="IPR038336">
    <property type="entry name" value="NET_sf"/>
</dbReference>
<feature type="compositionally biased region" description="Acidic residues" evidence="3">
    <location>
        <begin position="710"/>
        <end position="719"/>
    </location>
</feature>
<dbReference type="PROSITE" id="PS00633">
    <property type="entry name" value="BROMODOMAIN_1"/>
    <property type="match status" value="2"/>
</dbReference>
<dbReference type="PROSITE" id="PS50014">
    <property type="entry name" value="BROMODOMAIN_2"/>
    <property type="match status" value="2"/>
</dbReference>
<dbReference type="InterPro" id="IPR027353">
    <property type="entry name" value="NET_dom"/>
</dbReference>
<dbReference type="GO" id="GO:0006338">
    <property type="term" value="P:chromatin remodeling"/>
    <property type="evidence" value="ECO:0007669"/>
    <property type="project" value="TreeGrafter"/>
</dbReference>
<dbReference type="Pfam" id="PF17035">
    <property type="entry name" value="BET"/>
    <property type="match status" value="1"/>
</dbReference>
<feature type="region of interest" description="Disordered" evidence="3">
    <location>
        <begin position="1"/>
        <end position="41"/>
    </location>
</feature>
<dbReference type="GO" id="GO:0000785">
    <property type="term" value="C:chromatin"/>
    <property type="evidence" value="ECO:0007669"/>
    <property type="project" value="TreeGrafter"/>
</dbReference>
<evidence type="ECO:0000259" key="4">
    <source>
        <dbReference type="PROSITE" id="PS50014"/>
    </source>
</evidence>
<dbReference type="PRINTS" id="PR00503">
    <property type="entry name" value="BROMODOMAIN"/>
</dbReference>
<accession>A0AAD5Y7C5</accession>
<dbReference type="Gene3D" id="1.20.1270.220">
    <property type="match status" value="1"/>
</dbReference>
<feature type="domain" description="Bromo" evidence="4">
    <location>
        <begin position="61"/>
        <end position="131"/>
    </location>
</feature>
<evidence type="ECO:0000256" key="3">
    <source>
        <dbReference type="SAM" id="MobiDB-lite"/>
    </source>
</evidence>
<dbReference type="GO" id="GO:0006355">
    <property type="term" value="P:regulation of DNA-templated transcription"/>
    <property type="evidence" value="ECO:0007669"/>
    <property type="project" value="TreeGrafter"/>
</dbReference>
<evidence type="ECO:0000259" key="5">
    <source>
        <dbReference type="PROSITE" id="PS51525"/>
    </source>
</evidence>
<keyword evidence="1 2" id="KW-0103">Bromodomain</keyword>
<dbReference type="PANTHER" id="PTHR22880:SF225">
    <property type="entry name" value="BROMODOMAIN-CONTAINING PROTEIN BET-1-RELATED"/>
    <property type="match status" value="1"/>
</dbReference>
<dbReference type="Gene3D" id="1.20.920.10">
    <property type="entry name" value="Bromodomain-like"/>
    <property type="match status" value="2"/>
</dbReference>
<evidence type="ECO:0000313" key="7">
    <source>
        <dbReference type="Proteomes" id="UP001210925"/>
    </source>
</evidence>
<dbReference type="InterPro" id="IPR001487">
    <property type="entry name" value="Bromodomain"/>
</dbReference>
<dbReference type="Proteomes" id="UP001210925">
    <property type="component" value="Unassembled WGS sequence"/>
</dbReference>
<dbReference type="AlphaFoldDB" id="A0AAD5Y7C5"/>
<feature type="region of interest" description="Disordered" evidence="3">
    <location>
        <begin position="611"/>
        <end position="640"/>
    </location>
</feature>
<comment type="caution">
    <text evidence="6">The sequence shown here is derived from an EMBL/GenBank/DDBJ whole genome shotgun (WGS) entry which is preliminary data.</text>
</comment>
<dbReference type="EMBL" id="JADGKB010000001">
    <property type="protein sequence ID" value="KAJ3262661.1"/>
    <property type="molecule type" value="Genomic_DNA"/>
</dbReference>
<reference evidence="6" key="1">
    <citation type="submission" date="2020-05" db="EMBL/GenBank/DDBJ databases">
        <title>Phylogenomic resolution of chytrid fungi.</title>
        <authorList>
            <person name="Stajich J.E."/>
            <person name="Amses K."/>
            <person name="Simmons R."/>
            <person name="Seto K."/>
            <person name="Myers J."/>
            <person name="Bonds A."/>
            <person name="Quandt C.A."/>
            <person name="Barry K."/>
            <person name="Liu P."/>
            <person name="Grigoriev I."/>
            <person name="Longcore J.E."/>
            <person name="James T.Y."/>
        </authorList>
    </citation>
    <scope>NUCLEOTIDE SEQUENCE</scope>
    <source>
        <strain evidence="6">PLAUS21</strain>
    </source>
</reference>
<feature type="region of interest" description="Disordered" evidence="3">
    <location>
        <begin position="695"/>
        <end position="719"/>
    </location>
</feature>
<evidence type="ECO:0000256" key="2">
    <source>
        <dbReference type="PROSITE-ProRule" id="PRU00035"/>
    </source>
</evidence>
<protein>
    <recommendedName>
        <fullName evidence="8">Bromodomain-containing protein</fullName>
    </recommendedName>
</protein>
<dbReference type="Pfam" id="PF00439">
    <property type="entry name" value="Bromodomain"/>
    <property type="match status" value="2"/>
</dbReference>
<gene>
    <name evidence="6" type="ORF">HK103_000190</name>
</gene>
<dbReference type="GO" id="GO:0005634">
    <property type="term" value="C:nucleus"/>
    <property type="evidence" value="ECO:0007669"/>
    <property type="project" value="TreeGrafter"/>
</dbReference>
<dbReference type="PANTHER" id="PTHR22880">
    <property type="entry name" value="FALZ-RELATED BROMODOMAIN-CONTAINING PROTEINS"/>
    <property type="match status" value="1"/>
</dbReference>
<feature type="domain" description="NET" evidence="5">
    <location>
        <begin position="415"/>
        <end position="496"/>
    </location>
</feature>
<organism evidence="6 7">
    <name type="scientific">Boothiomyces macroporosus</name>
    <dbReference type="NCBI Taxonomy" id="261099"/>
    <lineage>
        <taxon>Eukaryota</taxon>
        <taxon>Fungi</taxon>
        <taxon>Fungi incertae sedis</taxon>
        <taxon>Chytridiomycota</taxon>
        <taxon>Chytridiomycota incertae sedis</taxon>
        <taxon>Chytridiomycetes</taxon>
        <taxon>Rhizophydiales</taxon>
        <taxon>Terramycetaceae</taxon>
        <taxon>Boothiomyces</taxon>
    </lineage>
</organism>
<evidence type="ECO:0000313" key="6">
    <source>
        <dbReference type="EMBL" id="KAJ3262661.1"/>
    </source>
</evidence>
<proteinExistence type="predicted"/>
<dbReference type="InterPro" id="IPR018359">
    <property type="entry name" value="Bromodomain_CS"/>
</dbReference>
<feature type="compositionally biased region" description="Basic and acidic residues" evidence="3">
    <location>
        <begin position="412"/>
        <end position="423"/>
    </location>
</feature>
<feature type="region of interest" description="Disordered" evidence="3">
    <location>
        <begin position="492"/>
        <end position="599"/>
    </location>
</feature>
<keyword evidence="7" id="KW-1185">Reference proteome</keyword>
<name>A0AAD5Y7C5_9FUNG</name>
<sequence>MTVELKQEQAPEISKKEPVFQQEVKEEEISQTVDQQEQPEQDPLLIKEQLKWIGTMIKNMKRRKGSHIFHNPVDPVALNIPTYFDVIKNPMDISTIEKKLSTYNSAKECFDDFELMFNNCYTFNGQSSAVGIMSMELQKWFEKEWEKLPKSLEQVEAKKKRKSDIGLGLREVPTDTRPRREAAHEDGKKRLLSKKSLLDMKFCNHIHREVTRKQYNHFVWPFLTPVDPEAMGIPQYRTIVTHPMDLSTIKKKLDSSEYLSAEDYEEDFRLMLNNCFAFNAVGTEVYNYGKQLESLFNLKWAEKTTFLLQHGESKVRKMSGLDETSDEDDDGAFDLTLDEDARHIQMLKSQLVLLNQQLQMLTEKRAKKKKRKSISGPAGVGSGVAAPGLASVKKKSKSKSGDKKSNKKKRPHNDTDDEKMPETDITYEQKRELSDNINILPPEKLPQVFEIIKENTQLQAAEDEEIELDIDSLDKAVLWKLYLFVKKHTRPPKKAKYDDENGTATGADVYHSEGSPKPSTKAPKKINSVVKGKKPAEPKKPTAPAPIAKKKTASPLPFRTEIGEYTTNTTTYVSKNPVPKTAPHPPMRKPTAPVPAKPKYDSVLDSAWERHESISQSEPVVDPEPEPIIEANPLSEHEHPPVLEEYIEPTEWLDLQGVSDMMQDFSNEFPEISPTVYQQREAYLEKTIQKVKEMSAEDWSLNIDEGRNESDEEGAYASD</sequence>
<dbReference type="SUPFAM" id="SSF47370">
    <property type="entry name" value="Bromodomain"/>
    <property type="match status" value="2"/>
</dbReference>
<evidence type="ECO:0000256" key="1">
    <source>
        <dbReference type="ARBA" id="ARBA00023117"/>
    </source>
</evidence>
<dbReference type="InterPro" id="IPR050935">
    <property type="entry name" value="Bromo_chromatin_reader"/>
</dbReference>